<gene>
    <name evidence="1" type="primary">AVEN_134864_2</name>
    <name evidence="1" type="ORF">TNIN_347461</name>
</gene>
<dbReference type="EMBL" id="BMAV01014892">
    <property type="protein sequence ID" value="GFY63685.1"/>
    <property type="molecule type" value="Genomic_DNA"/>
</dbReference>
<dbReference type="OrthoDB" id="6431039at2759"/>
<keyword evidence="2" id="KW-1185">Reference proteome</keyword>
<evidence type="ECO:0000313" key="2">
    <source>
        <dbReference type="Proteomes" id="UP000886998"/>
    </source>
</evidence>
<protein>
    <submittedName>
        <fullName evidence="1">Uncharacterized protein</fullName>
    </submittedName>
</protein>
<organism evidence="1 2">
    <name type="scientific">Trichonephila inaurata madagascariensis</name>
    <dbReference type="NCBI Taxonomy" id="2747483"/>
    <lineage>
        <taxon>Eukaryota</taxon>
        <taxon>Metazoa</taxon>
        <taxon>Ecdysozoa</taxon>
        <taxon>Arthropoda</taxon>
        <taxon>Chelicerata</taxon>
        <taxon>Arachnida</taxon>
        <taxon>Araneae</taxon>
        <taxon>Araneomorphae</taxon>
        <taxon>Entelegynae</taxon>
        <taxon>Araneoidea</taxon>
        <taxon>Nephilidae</taxon>
        <taxon>Trichonephila</taxon>
        <taxon>Trichonephila inaurata</taxon>
    </lineage>
</organism>
<name>A0A8X6Y0C0_9ARAC</name>
<reference evidence="1" key="1">
    <citation type="submission" date="2020-08" db="EMBL/GenBank/DDBJ databases">
        <title>Multicomponent nature underlies the extraordinary mechanical properties of spider dragline silk.</title>
        <authorList>
            <person name="Kono N."/>
            <person name="Nakamura H."/>
            <person name="Mori M."/>
            <person name="Yoshida Y."/>
            <person name="Ohtoshi R."/>
            <person name="Malay A.D."/>
            <person name="Moran D.A.P."/>
            <person name="Tomita M."/>
            <person name="Numata K."/>
            <person name="Arakawa K."/>
        </authorList>
    </citation>
    <scope>NUCLEOTIDE SEQUENCE</scope>
</reference>
<evidence type="ECO:0000313" key="1">
    <source>
        <dbReference type="EMBL" id="GFY63685.1"/>
    </source>
</evidence>
<dbReference type="Proteomes" id="UP000886998">
    <property type="component" value="Unassembled WGS sequence"/>
</dbReference>
<proteinExistence type="predicted"/>
<sequence length="251" mass="27359">MIKNGDVKPSSLHFMKRKILSFLCETQKTVYCILCVASQYQEFAAARNQPRPFMNDNVMPVIEVEPPSINRLVPVNQPPTQNVVSVIPKDGMSVTGSTRHLLSTAGSSEFKPSGSPRLAACRASFSSTSEVSFSSTDTLAGRRDSTLPLQDVARPGLLSPVGEVKSLHDEALTSTEEDRVKSVCVDVENEESEIDNLSSPGVSRFTVSGLFSTNIFRQIPSTVSNLEQCDPEEHPLGIYVAPLPPERPPLE</sequence>
<accession>A0A8X6Y0C0</accession>
<comment type="caution">
    <text evidence="1">The sequence shown here is derived from an EMBL/GenBank/DDBJ whole genome shotgun (WGS) entry which is preliminary data.</text>
</comment>
<dbReference type="AlphaFoldDB" id="A0A8X6Y0C0"/>